<protein>
    <recommendedName>
        <fullName evidence="4">Amidoligase enzyme</fullName>
    </recommendedName>
</protein>
<reference evidence="2 3" key="1">
    <citation type="submission" date="2016-10" db="EMBL/GenBank/DDBJ databases">
        <title>Draft genome sequence of Coniochaeta ligniaria NRRL30616, a lignocellulolytic fungus for bioabatement of inhibitors in plant biomass hydrolysates.</title>
        <authorList>
            <consortium name="DOE Joint Genome Institute"/>
            <person name="Jimenez D.J."/>
            <person name="Hector R.E."/>
            <person name="Riley R."/>
            <person name="Sun H."/>
            <person name="Grigoriev I.V."/>
            <person name="Van Elsas J.D."/>
            <person name="Nichols N.N."/>
        </authorList>
    </citation>
    <scope>NUCLEOTIDE SEQUENCE [LARGE SCALE GENOMIC DNA]</scope>
    <source>
        <strain evidence="2 3">NRRL 30616</strain>
    </source>
</reference>
<evidence type="ECO:0008006" key="4">
    <source>
        <dbReference type="Google" id="ProtNLM"/>
    </source>
</evidence>
<proteinExistence type="predicted"/>
<keyword evidence="3" id="KW-1185">Reference proteome</keyword>
<dbReference type="AlphaFoldDB" id="A0A1J7J4I7"/>
<dbReference type="STRING" id="1408157.A0A1J7J4I7"/>
<dbReference type="EMBL" id="KV875093">
    <property type="protein sequence ID" value="OIW34291.1"/>
    <property type="molecule type" value="Genomic_DNA"/>
</dbReference>
<accession>A0A1J7J4I7</accession>
<sequence>MSGDALLSFGVEVEMLLTPKTDETVKDRYDLATAIADYHNSQFNTSNDLKMLALREGSEMILNKEGFKVWGLVNDGTVIPPKDSGQFSMELTSPILDFDQGGDWRDHVRKALCSVEALAQINTNISCGTHVHISPGRGLQWTEDELREISHAIIFFEGAFLKLVLESRRDNANCKSNGLGIRLAGKKPELCWERLLKHTSRDQLIRAMNPDDRFYAWNFRNMFPESEDGLNGEHCNGYTLEWRLAPGVTTAEGCLMWTELALNFVQVARQPGAHEMLVDKKKRTVECLGEFIANSMDERVSDKRYLKPVFEHKSGRFSPVEYGSNKIFTDTDEEDKHQQEMLEKLRQQDNAWR</sequence>
<dbReference type="PANTHER" id="PTHR36847">
    <property type="entry name" value="AMIDOLIGASE ENZYME"/>
    <property type="match status" value="1"/>
</dbReference>
<feature type="region of interest" description="Disordered" evidence="1">
    <location>
        <begin position="332"/>
        <end position="353"/>
    </location>
</feature>
<organism evidence="2 3">
    <name type="scientific">Coniochaeta ligniaria NRRL 30616</name>
    <dbReference type="NCBI Taxonomy" id="1408157"/>
    <lineage>
        <taxon>Eukaryota</taxon>
        <taxon>Fungi</taxon>
        <taxon>Dikarya</taxon>
        <taxon>Ascomycota</taxon>
        <taxon>Pezizomycotina</taxon>
        <taxon>Sordariomycetes</taxon>
        <taxon>Sordariomycetidae</taxon>
        <taxon>Coniochaetales</taxon>
        <taxon>Coniochaetaceae</taxon>
        <taxon>Coniochaeta</taxon>
    </lineage>
</organism>
<dbReference type="Proteomes" id="UP000182658">
    <property type="component" value="Unassembled WGS sequence"/>
</dbReference>
<evidence type="ECO:0000313" key="2">
    <source>
        <dbReference type="EMBL" id="OIW34291.1"/>
    </source>
</evidence>
<dbReference type="PANTHER" id="PTHR36847:SF1">
    <property type="entry name" value="AMIDOLIGASE ENZYME"/>
    <property type="match status" value="1"/>
</dbReference>
<gene>
    <name evidence="2" type="ORF">CONLIGDRAFT_688029</name>
</gene>
<evidence type="ECO:0000256" key="1">
    <source>
        <dbReference type="SAM" id="MobiDB-lite"/>
    </source>
</evidence>
<dbReference type="OrthoDB" id="5291055at2759"/>
<dbReference type="Pfam" id="PF12224">
    <property type="entry name" value="Amidoligase_2"/>
    <property type="match status" value="1"/>
</dbReference>
<evidence type="ECO:0000313" key="3">
    <source>
        <dbReference type="Proteomes" id="UP000182658"/>
    </source>
</evidence>
<feature type="compositionally biased region" description="Basic and acidic residues" evidence="1">
    <location>
        <begin position="334"/>
        <end position="353"/>
    </location>
</feature>
<dbReference type="InterPro" id="IPR022025">
    <property type="entry name" value="Amidoligase_2"/>
</dbReference>
<dbReference type="InParanoid" id="A0A1J7J4I7"/>
<name>A0A1J7J4I7_9PEZI</name>